<comment type="caution">
    <text evidence="14">The sequence shown here is derived from an EMBL/GenBank/DDBJ whole genome shotgun (WGS) entry which is preliminary data.</text>
</comment>
<dbReference type="Pfam" id="PF00457">
    <property type="entry name" value="Glyco_hydro_11"/>
    <property type="match status" value="1"/>
</dbReference>
<evidence type="ECO:0000256" key="10">
    <source>
        <dbReference type="PROSITE-ProRule" id="PRU01097"/>
    </source>
</evidence>
<dbReference type="PROSITE" id="PS00776">
    <property type="entry name" value="GH11_1"/>
    <property type="match status" value="1"/>
</dbReference>
<evidence type="ECO:0000313" key="14">
    <source>
        <dbReference type="EMBL" id="KAG4421170.1"/>
    </source>
</evidence>
<proteinExistence type="inferred from homology"/>
<protein>
    <recommendedName>
        <fullName evidence="4 10">Endo-1,4-beta-xylanase</fullName>
        <ecNumber evidence="4 10">3.2.1.8</ecNumber>
    </recommendedName>
</protein>
<dbReference type="PANTHER" id="PTHR46828">
    <property type="entry name" value="ENDO-1,4-BETA-XYLANASE A-RELATED"/>
    <property type="match status" value="1"/>
</dbReference>
<comment type="similarity">
    <text evidence="3 10 11">Belongs to the glycosyl hydrolase 11 (cellulase G) family.</text>
</comment>
<dbReference type="InterPro" id="IPR013320">
    <property type="entry name" value="ConA-like_dom_sf"/>
</dbReference>
<evidence type="ECO:0000256" key="9">
    <source>
        <dbReference type="ARBA" id="ARBA00023326"/>
    </source>
</evidence>
<sequence>MVSFTSLLVAVSAISGVFAAPNVAVAKRSPGALSERGGTPSATGTHNGFYFSWWTDNGAQATYTNGPAGQYSITWSGNGNLVGGKGWMPGTSNRVIKYTGDYRPNGNSYLAIYGWTKNPLIEYYIVENFGTYNPSSGATKKGTVFADGDTYDIYQSTRTNQPSIIGTATFQQYWSVRRNKRSSGTVTVATHFNAWNSLNMKLGAHDYQIVATEGYFSSGSSTITVSS</sequence>
<keyword evidence="6 10" id="KW-0378">Hydrolase</keyword>
<evidence type="ECO:0000256" key="5">
    <source>
        <dbReference type="ARBA" id="ARBA00022651"/>
    </source>
</evidence>
<dbReference type="UniPathway" id="UPA00114"/>
<keyword evidence="9 10" id="KW-0624">Polysaccharide degradation</keyword>
<keyword evidence="8 10" id="KW-0326">Glycosidase</keyword>
<evidence type="ECO:0000256" key="3">
    <source>
        <dbReference type="ARBA" id="ARBA00007792"/>
    </source>
</evidence>
<dbReference type="GO" id="GO:0045493">
    <property type="term" value="P:xylan catabolic process"/>
    <property type="evidence" value="ECO:0007669"/>
    <property type="project" value="UniProtKB-UniRule"/>
</dbReference>
<dbReference type="GO" id="GO:0031176">
    <property type="term" value="F:endo-1,4-beta-xylanase activity"/>
    <property type="evidence" value="ECO:0007669"/>
    <property type="project" value="UniProtKB-UniRule"/>
</dbReference>
<evidence type="ECO:0000256" key="6">
    <source>
        <dbReference type="ARBA" id="ARBA00022801"/>
    </source>
</evidence>
<evidence type="ECO:0000259" key="13">
    <source>
        <dbReference type="PROSITE" id="PS51761"/>
    </source>
</evidence>
<keyword evidence="12" id="KW-0732">Signal</keyword>
<dbReference type="EMBL" id="JAFJYH010000070">
    <property type="protein sequence ID" value="KAG4421170.1"/>
    <property type="molecule type" value="Genomic_DNA"/>
</dbReference>
<feature type="chain" id="PRO_5034152243" description="Endo-1,4-beta-xylanase" evidence="12">
    <location>
        <begin position="20"/>
        <end position="227"/>
    </location>
</feature>
<keyword evidence="5 10" id="KW-0858">Xylan degradation</keyword>
<feature type="signal peptide" evidence="12">
    <location>
        <begin position="1"/>
        <end position="19"/>
    </location>
</feature>
<feature type="active site" description="Nucleophile" evidence="10">
    <location>
        <position position="122"/>
    </location>
</feature>
<evidence type="ECO:0000256" key="1">
    <source>
        <dbReference type="ARBA" id="ARBA00000681"/>
    </source>
</evidence>
<evidence type="ECO:0000256" key="11">
    <source>
        <dbReference type="RuleBase" id="RU362015"/>
    </source>
</evidence>
<dbReference type="InterPro" id="IPR033119">
    <property type="entry name" value="GH11_AS_2"/>
</dbReference>
<dbReference type="PROSITE" id="PS00777">
    <property type="entry name" value="GH11_2"/>
    <property type="match status" value="1"/>
</dbReference>
<dbReference type="Proteomes" id="UP000664132">
    <property type="component" value="Unassembled WGS sequence"/>
</dbReference>
<organism evidence="14 15">
    <name type="scientific">Cadophora malorum</name>
    <dbReference type="NCBI Taxonomy" id="108018"/>
    <lineage>
        <taxon>Eukaryota</taxon>
        <taxon>Fungi</taxon>
        <taxon>Dikarya</taxon>
        <taxon>Ascomycota</taxon>
        <taxon>Pezizomycotina</taxon>
        <taxon>Leotiomycetes</taxon>
        <taxon>Helotiales</taxon>
        <taxon>Ploettnerulaceae</taxon>
        <taxon>Cadophora</taxon>
    </lineage>
</organism>
<dbReference type="FunFam" id="2.60.120.180:FF:000001">
    <property type="entry name" value="Endo-1,4-beta-xylanase"/>
    <property type="match status" value="1"/>
</dbReference>
<accession>A0A8H7TGE2</accession>
<evidence type="ECO:0000313" key="15">
    <source>
        <dbReference type="Proteomes" id="UP000664132"/>
    </source>
</evidence>
<dbReference type="Gene3D" id="2.60.120.180">
    <property type="match status" value="1"/>
</dbReference>
<evidence type="ECO:0000256" key="7">
    <source>
        <dbReference type="ARBA" id="ARBA00023277"/>
    </source>
</evidence>
<keyword evidence="7 10" id="KW-0119">Carbohydrate metabolism</keyword>
<dbReference type="InterPro" id="IPR033123">
    <property type="entry name" value="GH11_dom"/>
</dbReference>
<dbReference type="InterPro" id="IPR013319">
    <property type="entry name" value="GH11/12"/>
</dbReference>
<keyword evidence="15" id="KW-1185">Reference proteome</keyword>
<dbReference type="PROSITE" id="PS51761">
    <property type="entry name" value="GH11_3"/>
    <property type="match status" value="1"/>
</dbReference>
<reference evidence="14" key="1">
    <citation type="submission" date="2021-02" db="EMBL/GenBank/DDBJ databases">
        <title>Genome sequence Cadophora malorum strain M34.</title>
        <authorList>
            <person name="Stefanovic E."/>
            <person name="Vu D."/>
            <person name="Scully C."/>
            <person name="Dijksterhuis J."/>
            <person name="Roader J."/>
            <person name="Houbraken J."/>
        </authorList>
    </citation>
    <scope>NUCLEOTIDE SEQUENCE</scope>
    <source>
        <strain evidence="14">M34</strain>
    </source>
</reference>
<feature type="active site" description="Proton donor" evidence="10">
    <location>
        <position position="213"/>
    </location>
</feature>
<evidence type="ECO:0000256" key="12">
    <source>
        <dbReference type="SAM" id="SignalP"/>
    </source>
</evidence>
<comment type="pathway">
    <text evidence="2 10 11">Glycan degradation; xylan degradation.</text>
</comment>
<evidence type="ECO:0000256" key="2">
    <source>
        <dbReference type="ARBA" id="ARBA00004851"/>
    </source>
</evidence>
<evidence type="ECO:0000256" key="4">
    <source>
        <dbReference type="ARBA" id="ARBA00012590"/>
    </source>
</evidence>
<dbReference type="AlphaFoldDB" id="A0A8H7TGE2"/>
<gene>
    <name evidence="14" type="primary">XYL4_2</name>
    <name evidence="14" type="ORF">IFR04_005690</name>
</gene>
<name>A0A8H7TGE2_9HELO</name>
<feature type="domain" description="GH11" evidence="13">
    <location>
        <begin position="37"/>
        <end position="226"/>
    </location>
</feature>
<dbReference type="EC" id="3.2.1.8" evidence="4 10"/>
<dbReference type="OrthoDB" id="2115822at2759"/>
<evidence type="ECO:0000256" key="8">
    <source>
        <dbReference type="ARBA" id="ARBA00023295"/>
    </source>
</evidence>
<dbReference type="SUPFAM" id="SSF49899">
    <property type="entry name" value="Concanavalin A-like lectins/glucanases"/>
    <property type="match status" value="1"/>
</dbReference>
<dbReference type="PRINTS" id="PR00911">
    <property type="entry name" value="GLHYDRLASE11"/>
</dbReference>
<dbReference type="PANTHER" id="PTHR46828:SF3">
    <property type="entry name" value="ENDO-1,4-BETA-XYLANASE"/>
    <property type="match status" value="1"/>
</dbReference>
<dbReference type="InterPro" id="IPR001137">
    <property type="entry name" value="Glyco_hydro_11"/>
</dbReference>
<comment type="catalytic activity">
    <reaction evidence="1 10 11">
        <text>Endohydrolysis of (1-&gt;4)-beta-D-xylosidic linkages in xylans.</text>
        <dbReference type="EC" id="3.2.1.8"/>
    </reaction>
</comment>
<dbReference type="InterPro" id="IPR018208">
    <property type="entry name" value="GH11_AS_1"/>
</dbReference>